<name>A0A084WJX0_ANOSI</name>
<evidence type="ECO:0000313" key="3">
    <source>
        <dbReference type="Proteomes" id="UP000030765"/>
    </source>
</evidence>
<protein>
    <submittedName>
        <fullName evidence="1 2">C4-dicarboxylate ABC transporter</fullName>
    </submittedName>
</protein>
<proteinExistence type="predicted"/>
<reference evidence="2" key="2">
    <citation type="submission" date="2020-05" db="UniProtKB">
        <authorList>
            <consortium name="EnsemblMetazoa"/>
        </authorList>
    </citation>
    <scope>IDENTIFICATION</scope>
</reference>
<gene>
    <name evidence="1" type="ORF">ZHAS_00018554</name>
</gene>
<dbReference type="Proteomes" id="UP000030765">
    <property type="component" value="Unassembled WGS sequence"/>
</dbReference>
<dbReference type="EMBL" id="KE525348">
    <property type="protein sequence ID" value="KFB50514.1"/>
    <property type="molecule type" value="Genomic_DNA"/>
</dbReference>
<sequence>MHAEVRPGDAALSQLNDYDRVRVIVLVRNPVSSCHAQMCSVRFRWKPTVVTVSMLQFADLLATFSTAMACIHGTYN</sequence>
<evidence type="ECO:0000313" key="1">
    <source>
        <dbReference type="EMBL" id="KFB50514.1"/>
    </source>
</evidence>
<keyword evidence="3" id="KW-1185">Reference proteome</keyword>
<evidence type="ECO:0000313" key="2">
    <source>
        <dbReference type="EnsemblMetazoa" id="ASIC018554-PA"/>
    </source>
</evidence>
<dbReference type="EMBL" id="ATLV01024081">
    <property type="status" value="NOT_ANNOTATED_CDS"/>
    <property type="molecule type" value="Genomic_DNA"/>
</dbReference>
<organism evidence="1">
    <name type="scientific">Anopheles sinensis</name>
    <name type="common">Mosquito</name>
    <dbReference type="NCBI Taxonomy" id="74873"/>
    <lineage>
        <taxon>Eukaryota</taxon>
        <taxon>Metazoa</taxon>
        <taxon>Ecdysozoa</taxon>
        <taxon>Arthropoda</taxon>
        <taxon>Hexapoda</taxon>
        <taxon>Insecta</taxon>
        <taxon>Pterygota</taxon>
        <taxon>Neoptera</taxon>
        <taxon>Endopterygota</taxon>
        <taxon>Diptera</taxon>
        <taxon>Nematocera</taxon>
        <taxon>Culicoidea</taxon>
        <taxon>Culicidae</taxon>
        <taxon>Anophelinae</taxon>
        <taxon>Anopheles</taxon>
    </lineage>
</organism>
<dbReference type="EnsemblMetazoa" id="ASIC018554-RA">
    <property type="protein sequence ID" value="ASIC018554-PA"/>
    <property type="gene ID" value="ASIC018554"/>
</dbReference>
<dbReference type="AlphaFoldDB" id="A0A084WJX0"/>
<reference evidence="1 3" key="1">
    <citation type="journal article" date="2014" name="BMC Genomics">
        <title>Genome sequence of Anopheles sinensis provides insight into genetics basis of mosquito competence for malaria parasites.</title>
        <authorList>
            <person name="Zhou D."/>
            <person name="Zhang D."/>
            <person name="Ding G."/>
            <person name="Shi L."/>
            <person name="Hou Q."/>
            <person name="Ye Y."/>
            <person name="Xu Y."/>
            <person name="Zhou H."/>
            <person name="Xiong C."/>
            <person name="Li S."/>
            <person name="Yu J."/>
            <person name="Hong S."/>
            <person name="Yu X."/>
            <person name="Zou P."/>
            <person name="Chen C."/>
            <person name="Chang X."/>
            <person name="Wang W."/>
            <person name="Lv Y."/>
            <person name="Sun Y."/>
            <person name="Ma L."/>
            <person name="Shen B."/>
            <person name="Zhu C."/>
        </authorList>
    </citation>
    <scope>NUCLEOTIDE SEQUENCE [LARGE SCALE GENOMIC DNA]</scope>
</reference>
<accession>A0A084WJX0</accession>
<dbReference type="VEuPathDB" id="VectorBase:ASIC018554"/>